<dbReference type="GeneTree" id="ENSGT00940000153974"/>
<reference evidence="12" key="3">
    <citation type="submission" date="2025-09" db="UniProtKB">
        <authorList>
            <consortium name="Ensembl"/>
        </authorList>
    </citation>
    <scope>IDENTIFICATION</scope>
</reference>
<evidence type="ECO:0000256" key="5">
    <source>
        <dbReference type="ARBA" id="ARBA00057159"/>
    </source>
</evidence>
<keyword evidence="4" id="KW-0496">Mitochondrion</keyword>
<comment type="subcellular location">
    <subcellularLocation>
        <location evidence="1">Mitochondrion matrix</location>
    </subcellularLocation>
</comment>
<feature type="repeat" description="PPR" evidence="9">
    <location>
        <begin position="373"/>
        <end position="409"/>
    </location>
</feature>
<evidence type="ECO:0000256" key="9">
    <source>
        <dbReference type="PROSITE-ProRule" id="PRU00708"/>
    </source>
</evidence>
<dbReference type="PANTHER" id="PTHR24014:SF6">
    <property type="entry name" value="PENTATRICOPEPTIDE REPEAT-CONTAINING PROTEIN 1, MITOCHONDRIAL"/>
    <property type="match status" value="1"/>
</dbReference>
<dbReference type="Proteomes" id="UP000694399">
    <property type="component" value="Chromosome F1"/>
</dbReference>
<evidence type="ECO:0000256" key="7">
    <source>
        <dbReference type="ARBA" id="ARBA00063082"/>
    </source>
</evidence>
<keyword evidence="2" id="KW-0819">tRNA processing</keyword>
<evidence type="ECO:0000259" key="11">
    <source>
        <dbReference type="Pfam" id="PF17177"/>
    </source>
</evidence>
<feature type="repeat" description="PPR" evidence="9">
    <location>
        <begin position="612"/>
        <end position="646"/>
    </location>
</feature>
<dbReference type="FunFam" id="1.25.40.10:FF:000255">
    <property type="entry name" value="Pentatricopeptide repeat-containing protein 1, mitochondrial"/>
    <property type="match status" value="1"/>
</dbReference>
<keyword evidence="3" id="KW-0677">Repeat</keyword>
<comment type="subunit">
    <text evidence="7">Associates with mitochondrial leucine tRNAs. Interacts with ELAC2.</text>
</comment>
<dbReference type="GO" id="GO:0042780">
    <property type="term" value="P:tRNA 3'-end processing"/>
    <property type="evidence" value="ECO:0007669"/>
    <property type="project" value="Ensembl"/>
</dbReference>
<comment type="similarity">
    <text evidence="6">Belongs to the PTCD1 family.</text>
</comment>
<dbReference type="InterPro" id="IPR033443">
    <property type="entry name" value="PROP1-like_PPR_dom"/>
</dbReference>
<dbReference type="FunFam" id="1.25.40.10:FF:000321">
    <property type="entry name" value="pentatricopeptide repeat-containing protein 1, mitochondrial isoform X1"/>
    <property type="match status" value="1"/>
</dbReference>
<reference evidence="12" key="2">
    <citation type="submission" date="2025-08" db="UniProtKB">
        <authorList>
            <consortium name="Ensembl"/>
        </authorList>
    </citation>
    <scope>IDENTIFICATION</scope>
</reference>
<evidence type="ECO:0000256" key="6">
    <source>
        <dbReference type="ARBA" id="ARBA00061545"/>
    </source>
</evidence>
<evidence type="ECO:0000256" key="3">
    <source>
        <dbReference type="ARBA" id="ARBA00022737"/>
    </source>
</evidence>
<organism evidence="12 13">
    <name type="scientific">Panthera leo</name>
    <name type="common">Lion</name>
    <dbReference type="NCBI Taxonomy" id="9689"/>
    <lineage>
        <taxon>Eukaryota</taxon>
        <taxon>Metazoa</taxon>
        <taxon>Chordata</taxon>
        <taxon>Craniata</taxon>
        <taxon>Vertebrata</taxon>
        <taxon>Euteleostomi</taxon>
        <taxon>Mammalia</taxon>
        <taxon>Eutheria</taxon>
        <taxon>Laurasiatheria</taxon>
        <taxon>Carnivora</taxon>
        <taxon>Feliformia</taxon>
        <taxon>Felidae</taxon>
        <taxon>Pantherinae</taxon>
        <taxon>Panthera</taxon>
    </lineage>
</organism>
<dbReference type="GO" id="GO:0005759">
    <property type="term" value="C:mitochondrial matrix"/>
    <property type="evidence" value="ECO:0007669"/>
    <property type="project" value="UniProtKB-SubCell"/>
</dbReference>
<reference evidence="12" key="1">
    <citation type="journal article" date="2019" name="bioRxiv">
        <title>Long live the king: chromosome-level assembly of the lion (Panthera leo) using linked-read, Hi-C, and long read data.</title>
        <authorList>
            <person name="Armstrong E.E."/>
            <person name="Taylor R.W."/>
            <person name="Miller D.E."/>
            <person name="Kaelin C."/>
            <person name="Barsh G."/>
            <person name="Hadly E.A."/>
            <person name="Petrov D."/>
        </authorList>
    </citation>
    <scope>NUCLEOTIDE SEQUENCE [LARGE SCALE GENOMIC DNA]</scope>
</reference>
<protein>
    <recommendedName>
        <fullName evidence="8">Pentatricopeptide repeat-containing protein 1, mitochondrial</fullName>
    </recommendedName>
</protein>
<dbReference type="Gene3D" id="1.25.40.10">
    <property type="entry name" value="Tetratricopeptide repeat domain"/>
    <property type="match status" value="3"/>
</dbReference>
<evidence type="ECO:0000256" key="4">
    <source>
        <dbReference type="ARBA" id="ARBA00023128"/>
    </source>
</evidence>
<dbReference type="AlphaFoldDB" id="A0A8C8YBJ1"/>
<accession>A0A8C8YBJ1</accession>
<evidence type="ECO:0000256" key="8">
    <source>
        <dbReference type="ARBA" id="ARBA00073054"/>
    </source>
</evidence>
<feature type="compositionally biased region" description="Polar residues" evidence="10">
    <location>
        <begin position="139"/>
        <end position="163"/>
    </location>
</feature>
<dbReference type="FunFam" id="1.25.40.10:FF:000408">
    <property type="entry name" value="Pentatricopeptide repeat domain 1"/>
    <property type="match status" value="1"/>
</dbReference>
<evidence type="ECO:0000256" key="1">
    <source>
        <dbReference type="ARBA" id="ARBA00004305"/>
    </source>
</evidence>
<feature type="repeat" description="PPR" evidence="9">
    <location>
        <begin position="264"/>
        <end position="298"/>
    </location>
</feature>
<evidence type="ECO:0000256" key="10">
    <source>
        <dbReference type="SAM" id="MobiDB-lite"/>
    </source>
</evidence>
<dbReference type="GO" id="GO:0000049">
    <property type="term" value="F:tRNA binding"/>
    <property type="evidence" value="ECO:0007669"/>
    <property type="project" value="Ensembl"/>
</dbReference>
<gene>
    <name evidence="12" type="primary">PTCD1</name>
</gene>
<feature type="region of interest" description="Disordered" evidence="10">
    <location>
        <begin position="487"/>
        <end position="512"/>
    </location>
</feature>
<feature type="domain" description="PROP1-like PPR" evidence="11">
    <location>
        <begin position="261"/>
        <end position="427"/>
    </location>
</feature>
<name>A0A8C8YBJ1_PANLE</name>
<dbReference type="InterPro" id="IPR002885">
    <property type="entry name" value="PPR_rpt"/>
</dbReference>
<keyword evidence="13" id="KW-1185">Reference proteome</keyword>
<feature type="region of interest" description="Disordered" evidence="10">
    <location>
        <begin position="139"/>
        <end position="181"/>
    </location>
</feature>
<dbReference type="Pfam" id="PF17177">
    <property type="entry name" value="PPR_long"/>
    <property type="match status" value="1"/>
</dbReference>
<feature type="region of interest" description="Disordered" evidence="10">
    <location>
        <begin position="1"/>
        <end position="32"/>
    </location>
</feature>
<dbReference type="NCBIfam" id="TIGR00756">
    <property type="entry name" value="PPR"/>
    <property type="match status" value="1"/>
</dbReference>
<evidence type="ECO:0000256" key="2">
    <source>
        <dbReference type="ARBA" id="ARBA00022694"/>
    </source>
</evidence>
<dbReference type="PROSITE" id="PS51375">
    <property type="entry name" value="PPR"/>
    <property type="match status" value="3"/>
</dbReference>
<proteinExistence type="inferred from homology"/>
<comment type="function">
    <text evidence="5">Mitochondrial protein implicated in negative regulation of leucine tRNA levels, as well as negative regulation of mitochondria-encoded proteins and COX activity. Also affects the 3'-processing of mitochondrial tRNAs.</text>
</comment>
<sequence length="944" mass="103599">MPGAPGARAGLSPVQTRPIERGVRAAPPGPTSCPPISCLSSLHRITCIRAQRVGSSRSGLSLREVGGDACLREGGREGGPGPRGEKPEMDLVRFARLFSGPRPVGLYALQHLDPLRAKWAGGREGPKWLRAAGLTQACSSSPSQLPLGQGNQKNRSSVSSDLSQPGPMATQEEEEESFGTLSNKYSSRRMFQKSTAQLYNLRLREQSADEDEERDLEPKPWRGRKNTPYWYFFQCKHLIKEGKLAEALELFERQMLKEERLQPLECNYTVLIGGCGRAGYLKKAFRLYNDMKKRDLEPSDATYTALFNVCAESPWKDSALQSALKLRQQLQARNFQLNLKTYHALLKMAAMCADLRMCLDVFKEIVQKGHAVTERTFSLLLMGCIQDKKTGFRCALQVWRQMLSLGLQPSQHGYNLLLGAARDCGLGDPEVASALLLRPREETVLLQPLAGGFRARRRAQAQGGDGMSVRLDVEALERQLFLEPSQVLEGPLEPQEARGPSKAQPEVETKTEPDHMVVLTSLAPEPSPRGPETNLLTLGAVSPAVVSFGTVTTPADRLALMGGLEGFLGKMAEHGLRPNIKTLTLLAEVVEPGSPAESSLLTVLDMHQVEADVTFFNTLMRKKSKLGDLEGAKALLPLLAKRGILPNLQTFCNLAIGCHRPGDGLRLLADMKKSQMTPNTHIYSTLINAALKRLDYTYLIDILKDMRQNRVPVNEVVIRQLEFAAQYPPSFDRVCAPSSNSPVFSLTTPASPLTPRAGLSAVEFRCFKLSVASLRRNSKFFKTQPVSLRPCGSFPLRLLFPVFTVSPTGLFPALGFLYSLCLDRLPVFPTTGSSSCGPQFECLFFRAAPLLLSLPITYSTVPFCHASQPVITRARDFHLCKTISPWSWRLPGSAGSPGPAHCPVPNTVCLSSEWDSSSSERICFVLATSFPVVLKRAGSGAGWG</sequence>
<dbReference type="GO" id="GO:0032543">
    <property type="term" value="P:mitochondrial translation"/>
    <property type="evidence" value="ECO:0007669"/>
    <property type="project" value="Ensembl"/>
</dbReference>
<evidence type="ECO:0000313" key="13">
    <source>
        <dbReference type="Proteomes" id="UP000694399"/>
    </source>
</evidence>
<dbReference type="InterPro" id="IPR011990">
    <property type="entry name" value="TPR-like_helical_dom_sf"/>
</dbReference>
<evidence type="ECO:0000313" key="12">
    <source>
        <dbReference type="Ensembl" id="ENSPLOP00000030300.1"/>
    </source>
</evidence>
<dbReference type="Ensembl" id="ENSPLOT00000033445.1">
    <property type="protein sequence ID" value="ENSPLOP00000030300.1"/>
    <property type="gene ID" value="ENSPLOG00000022137.1"/>
</dbReference>
<dbReference type="PANTHER" id="PTHR24014">
    <property type="entry name" value="2-OXOGLUTARATE AND IRON-DEPENDENT OXYGENASE DOMAIN-CONTAINING PROTEIN 2"/>
    <property type="match status" value="1"/>
</dbReference>